<comment type="caution">
    <text evidence="5">The sequence shown here is derived from an EMBL/GenBank/DDBJ whole genome shotgun (WGS) entry which is preliminary data.</text>
</comment>
<evidence type="ECO:0000313" key="5">
    <source>
        <dbReference type="EMBL" id="MDA0179815.1"/>
    </source>
</evidence>
<name>A0A9X3N4Q9_9ACTN</name>
<dbReference type="GO" id="GO:0003677">
    <property type="term" value="F:DNA binding"/>
    <property type="evidence" value="ECO:0007669"/>
    <property type="project" value="UniProtKB-KW"/>
</dbReference>
<dbReference type="PANTHER" id="PTHR33204">
    <property type="entry name" value="TRANSCRIPTIONAL REGULATOR, MARR FAMILY"/>
    <property type="match status" value="1"/>
</dbReference>
<dbReference type="PROSITE" id="PS51118">
    <property type="entry name" value="HTH_HXLR"/>
    <property type="match status" value="1"/>
</dbReference>
<dbReference type="Pfam" id="PF01638">
    <property type="entry name" value="HxlR"/>
    <property type="match status" value="1"/>
</dbReference>
<sequence length="170" mass="18652">MALPREYETQACALARALEVVGERWTLLIVRDLFFGVTRFTDIQAHLDVPRAVLTARLALLVDAGIVERRPYAPGRFEHVLTDAGLELWPIVHQLMGWGERHLVDSGPVRLFAHASCGTDLALDGGCPTCAIVPLPADVETRPGPGTPSVRRTDPISVALREPHRLLQPV</sequence>
<dbReference type="InterPro" id="IPR036388">
    <property type="entry name" value="WH-like_DNA-bd_sf"/>
</dbReference>
<dbReference type="Gene3D" id="1.10.10.10">
    <property type="entry name" value="Winged helix-like DNA-binding domain superfamily/Winged helix DNA-binding domain"/>
    <property type="match status" value="1"/>
</dbReference>
<dbReference type="InterPro" id="IPR036390">
    <property type="entry name" value="WH_DNA-bd_sf"/>
</dbReference>
<keyword evidence="6" id="KW-1185">Reference proteome</keyword>
<evidence type="ECO:0000313" key="6">
    <source>
        <dbReference type="Proteomes" id="UP001147653"/>
    </source>
</evidence>
<evidence type="ECO:0000256" key="3">
    <source>
        <dbReference type="ARBA" id="ARBA00023163"/>
    </source>
</evidence>
<gene>
    <name evidence="5" type="ORF">OJ997_05880</name>
</gene>
<organism evidence="5 6">
    <name type="scientific">Solirubrobacter phytolaccae</name>
    <dbReference type="NCBI Taxonomy" id="1404360"/>
    <lineage>
        <taxon>Bacteria</taxon>
        <taxon>Bacillati</taxon>
        <taxon>Actinomycetota</taxon>
        <taxon>Thermoleophilia</taxon>
        <taxon>Solirubrobacterales</taxon>
        <taxon>Solirubrobacteraceae</taxon>
        <taxon>Solirubrobacter</taxon>
    </lineage>
</organism>
<keyword evidence="3" id="KW-0804">Transcription</keyword>
<proteinExistence type="predicted"/>
<dbReference type="InterPro" id="IPR002577">
    <property type="entry name" value="HTH_HxlR"/>
</dbReference>
<dbReference type="AlphaFoldDB" id="A0A9X3N4Q9"/>
<reference evidence="5" key="1">
    <citation type="submission" date="2022-10" db="EMBL/GenBank/DDBJ databases">
        <title>The WGS of Solirubrobacter phytolaccae KCTC 29190.</title>
        <authorList>
            <person name="Jiang Z."/>
        </authorList>
    </citation>
    <scope>NUCLEOTIDE SEQUENCE</scope>
    <source>
        <strain evidence="5">KCTC 29190</strain>
    </source>
</reference>
<dbReference type="Proteomes" id="UP001147653">
    <property type="component" value="Unassembled WGS sequence"/>
</dbReference>
<feature type="domain" description="HTH hxlR-type" evidence="4">
    <location>
        <begin position="12"/>
        <end position="107"/>
    </location>
</feature>
<dbReference type="RefSeq" id="WP_270024121.1">
    <property type="nucleotide sequence ID" value="NZ_JAPDDP010000007.1"/>
</dbReference>
<keyword evidence="1" id="KW-0805">Transcription regulation</keyword>
<evidence type="ECO:0000256" key="1">
    <source>
        <dbReference type="ARBA" id="ARBA00023015"/>
    </source>
</evidence>
<dbReference type="SUPFAM" id="SSF46785">
    <property type="entry name" value="Winged helix' DNA-binding domain"/>
    <property type="match status" value="1"/>
</dbReference>
<dbReference type="PANTHER" id="PTHR33204:SF18">
    <property type="entry name" value="TRANSCRIPTIONAL REGULATORY PROTEIN"/>
    <property type="match status" value="1"/>
</dbReference>
<keyword evidence="2" id="KW-0238">DNA-binding</keyword>
<accession>A0A9X3N4Q9</accession>
<evidence type="ECO:0000259" key="4">
    <source>
        <dbReference type="PROSITE" id="PS51118"/>
    </source>
</evidence>
<dbReference type="EMBL" id="JAPDDP010000007">
    <property type="protein sequence ID" value="MDA0179815.1"/>
    <property type="molecule type" value="Genomic_DNA"/>
</dbReference>
<protein>
    <submittedName>
        <fullName evidence="5">Helix-turn-helix transcriptional regulator</fullName>
    </submittedName>
</protein>
<evidence type="ECO:0000256" key="2">
    <source>
        <dbReference type="ARBA" id="ARBA00023125"/>
    </source>
</evidence>